<evidence type="ECO:0000256" key="3">
    <source>
        <dbReference type="ARBA" id="ARBA00023125"/>
    </source>
</evidence>
<feature type="domain" description="Alpha-L-arabinofuranosidase B arabinose-binding" evidence="6">
    <location>
        <begin position="344"/>
        <end position="476"/>
    </location>
</feature>
<keyword evidence="1" id="KW-0805">Transcription regulation</keyword>
<dbReference type="PANTHER" id="PTHR43133">
    <property type="entry name" value="RNA POLYMERASE ECF-TYPE SIGMA FACTO"/>
    <property type="match status" value="1"/>
</dbReference>
<dbReference type="RefSeq" id="WP_239087168.1">
    <property type="nucleotide sequence ID" value="NZ_BOMK01000003.1"/>
</dbReference>
<dbReference type="Gene3D" id="1.10.1740.10">
    <property type="match status" value="1"/>
</dbReference>
<dbReference type="Proteomes" id="UP000578112">
    <property type="component" value="Unassembled WGS sequence"/>
</dbReference>
<name>A0A7W7MSB1_9ACTN</name>
<reference evidence="7 8" key="1">
    <citation type="submission" date="2020-08" db="EMBL/GenBank/DDBJ databases">
        <title>Sequencing the genomes of 1000 actinobacteria strains.</title>
        <authorList>
            <person name="Klenk H.-P."/>
        </authorList>
    </citation>
    <scope>NUCLEOTIDE SEQUENCE [LARGE SCALE GENOMIC DNA]</scope>
    <source>
        <strain evidence="7 8">DSM 43149</strain>
    </source>
</reference>
<dbReference type="GO" id="GO:0006352">
    <property type="term" value="P:DNA-templated transcription initiation"/>
    <property type="evidence" value="ECO:0007669"/>
    <property type="project" value="InterPro"/>
</dbReference>
<dbReference type="GO" id="GO:0016987">
    <property type="term" value="F:sigma factor activity"/>
    <property type="evidence" value="ECO:0007669"/>
    <property type="project" value="UniProtKB-KW"/>
</dbReference>
<gene>
    <name evidence="7" type="ORF">BJ971_005128</name>
</gene>
<dbReference type="SUPFAM" id="SSF110221">
    <property type="entry name" value="AbfB domain"/>
    <property type="match status" value="1"/>
</dbReference>
<sequence>MNQLSRAEEVAVVTAARAGGSGAMSELARLQLPFVYRLVWQAMPGDPDVDDVVQDIMLRAFQRLPGLRDPASFRPWLAATAFRQIATHRARGNRPEGRAVPLDAAVGRPDAAAEVEGPALLRAGLAAQRRQVGHATRWMGARERAVYSLWSLETVGELTRADTAKALNRSVASTGVQVQRMREQLELSRRVVAALEASPDCAELERVVAGWDSVPSAFWRKRIGRHVRSCPVCARAADDLVPAERLLAGIGLVAVPAALAGAVLGKALAAGGTGHGATAGAATWLGGAVQAIGAQQVAAAVGAVVIAVGVAVPATGWTTPGQHRTTVSPAPSRTARPLAAGKVSLESADAGGRYVAVSGDFGILAQTGAASGAAARQRATLRTVAGIADPECFSFRGQDGRYLRHSSFRLRLNPDDGTVLFQRDATFCVRAGFTAGSIALESRNYPGFFVRHLGDELWIDRYDGSDGFRAQSSFLVRDPLA</sequence>
<dbReference type="InterPro" id="IPR013325">
    <property type="entry name" value="RNA_pol_sigma_r2"/>
</dbReference>
<dbReference type="InterPro" id="IPR007627">
    <property type="entry name" value="RNA_pol_sigma70_r2"/>
</dbReference>
<dbReference type="Pfam" id="PF05270">
    <property type="entry name" value="AbfB"/>
    <property type="match status" value="1"/>
</dbReference>
<dbReference type="InterPro" id="IPR007934">
    <property type="entry name" value="AbfB_ABD"/>
</dbReference>
<dbReference type="SUPFAM" id="SSF88946">
    <property type="entry name" value="Sigma2 domain of RNA polymerase sigma factors"/>
    <property type="match status" value="1"/>
</dbReference>
<comment type="caution">
    <text evidence="7">The sequence shown here is derived from an EMBL/GenBank/DDBJ whole genome shotgun (WGS) entry which is preliminary data.</text>
</comment>
<evidence type="ECO:0000259" key="5">
    <source>
        <dbReference type="Pfam" id="PF04542"/>
    </source>
</evidence>
<evidence type="ECO:0000256" key="2">
    <source>
        <dbReference type="ARBA" id="ARBA00023082"/>
    </source>
</evidence>
<dbReference type="CDD" id="cd23399">
    <property type="entry name" value="beta-trefoil_ABD_ABFB"/>
    <property type="match status" value="1"/>
</dbReference>
<protein>
    <submittedName>
        <fullName evidence="7">RNA polymerase sigma factor (Sigma-70 family)</fullName>
    </submittedName>
</protein>
<evidence type="ECO:0000256" key="1">
    <source>
        <dbReference type="ARBA" id="ARBA00023015"/>
    </source>
</evidence>
<keyword evidence="3" id="KW-0238">DNA-binding</keyword>
<dbReference type="InterPro" id="IPR039425">
    <property type="entry name" value="RNA_pol_sigma-70-like"/>
</dbReference>
<accession>A0A7W7MSB1</accession>
<dbReference type="GO" id="GO:0046556">
    <property type="term" value="F:alpha-L-arabinofuranosidase activity"/>
    <property type="evidence" value="ECO:0007669"/>
    <property type="project" value="InterPro"/>
</dbReference>
<dbReference type="GO" id="GO:0003677">
    <property type="term" value="F:DNA binding"/>
    <property type="evidence" value="ECO:0007669"/>
    <property type="project" value="UniProtKB-KW"/>
</dbReference>
<evidence type="ECO:0000259" key="6">
    <source>
        <dbReference type="Pfam" id="PF05270"/>
    </source>
</evidence>
<evidence type="ECO:0000256" key="4">
    <source>
        <dbReference type="ARBA" id="ARBA00023163"/>
    </source>
</evidence>
<dbReference type="Gene3D" id="2.80.10.50">
    <property type="match status" value="1"/>
</dbReference>
<evidence type="ECO:0000313" key="8">
    <source>
        <dbReference type="Proteomes" id="UP000578112"/>
    </source>
</evidence>
<keyword evidence="4" id="KW-0804">Transcription</keyword>
<proteinExistence type="predicted"/>
<dbReference type="InterPro" id="IPR036195">
    <property type="entry name" value="AbfB_ABD_sf"/>
</dbReference>
<dbReference type="GO" id="GO:0046373">
    <property type="term" value="P:L-arabinose metabolic process"/>
    <property type="evidence" value="ECO:0007669"/>
    <property type="project" value="InterPro"/>
</dbReference>
<keyword evidence="2" id="KW-0731">Sigma factor</keyword>
<evidence type="ECO:0000313" key="7">
    <source>
        <dbReference type="EMBL" id="MBB4764572.1"/>
    </source>
</evidence>
<feature type="domain" description="RNA polymerase sigma-70 region 2" evidence="5">
    <location>
        <begin position="32"/>
        <end position="93"/>
    </location>
</feature>
<dbReference type="Pfam" id="PF04542">
    <property type="entry name" value="Sigma70_r2"/>
    <property type="match status" value="1"/>
</dbReference>
<dbReference type="PANTHER" id="PTHR43133:SF8">
    <property type="entry name" value="RNA POLYMERASE SIGMA FACTOR HI_1459-RELATED"/>
    <property type="match status" value="1"/>
</dbReference>
<dbReference type="AlphaFoldDB" id="A0A7W7MSB1"/>
<keyword evidence="8" id="KW-1185">Reference proteome</keyword>
<organism evidence="7 8">
    <name type="scientific">Actinoplanes digitatis</name>
    <dbReference type="NCBI Taxonomy" id="1868"/>
    <lineage>
        <taxon>Bacteria</taxon>
        <taxon>Bacillati</taxon>
        <taxon>Actinomycetota</taxon>
        <taxon>Actinomycetes</taxon>
        <taxon>Micromonosporales</taxon>
        <taxon>Micromonosporaceae</taxon>
        <taxon>Actinoplanes</taxon>
    </lineage>
</organism>
<dbReference type="EMBL" id="JACHNH010000001">
    <property type="protein sequence ID" value="MBB4764572.1"/>
    <property type="molecule type" value="Genomic_DNA"/>
</dbReference>